<organism evidence="2 3">
    <name type="scientific">Hirsutella minnesotensis 3608</name>
    <dbReference type="NCBI Taxonomy" id="1043627"/>
    <lineage>
        <taxon>Eukaryota</taxon>
        <taxon>Fungi</taxon>
        <taxon>Dikarya</taxon>
        <taxon>Ascomycota</taxon>
        <taxon>Pezizomycotina</taxon>
        <taxon>Sordariomycetes</taxon>
        <taxon>Hypocreomycetidae</taxon>
        <taxon>Hypocreales</taxon>
        <taxon>Ophiocordycipitaceae</taxon>
        <taxon>Hirsutella</taxon>
    </lineage>
</organism>
<dbReference type="Proteomes" id="UP000054481">
    <property type="component" value="Unassembled WGS sequence"/>
</dbReference>
<evidence type="ECO:0000256" key="1">
    <source>
        <dbReference type="SAM" id="SignalP"/>
    </source>
</evidence>
<reference evidence="2 3" key="1">
    <citation type="journal article" date="2014" name="Genome Biol. Evol.">
        <title>Comparative genomics and transcriptomics analyses reveal divergent lifestyle features of nematode endoparasitic fungus Hirsutella minnesotensis.</title>
        <authorList>
            <person name="Lai Y."/>
            <person name="Liu K."/>
            <person name="Zhang X."/>
            <person name="Zhang X."/>
            <person name="Li K."/>
            <person name="Wang N."/>
            <person name="Shu C."/>
            <person name="Wu Y."/>
            <person name="Wang C."/>
            <person name="Bushley K.E."/>
            <person name="Xiang M."/>
            <person name="Liu X."/>
        </authorList>
    </citation>
    <scope>NUCLEOTIDE SEQUENCE [LARGE SCALE GENOMIC DNA]</scope>
    <source>
        <strain evidence="2 3">3608</strain>
    </source>
</reference>
<protein>
    <submittedName>
        <fullName evidence="2">Uncharacterized protein</fullName>
    </submittedName>
</protein>
<keyword evidence="1" id="KW-0732">Signal</keyword>
<accession>A0A0F7ZQL5</accession>
<evidence type="ECO:0000313" key="2">
    <source>
        <dbReference type="EMBL" id="KJZ68073.1"/>
    </source>
</evidence>
<keyword evidence="3" id="KW-1185">Reference proteome</keyword>
<gene>
    <name evidence="2" type="ORF">HIM_12536</name>
</gene>
<proteinExistence type="predicted"/>
<sequence length="92" mass="10427">MLRYGCHTFRVCGFLLQATQAFAWATDQTLPESALTYLEGWTKADVKSSEELPISFALPRQDDVMDLMQQNMEASLSVEEHLGSLVQKWSLD</sequence>
<feature type="signal peptide" evidence="1">
    <location>
        <begin position="1"/>
        <end position="21"/>
    </location>
</feature>
<dbReference type="AlphaFoldDB" id="A0A0F7ZQL5"/>
<dbReference type="EMBL" id="KQ031038">
    <property type="protein sequence ID" value="KJZ68073.1"/>
    <property type="molecule type" value="Genomic_DNA"/>
</dbReference>
<name>A0A0F7ZQL5_9HYPO</name>
<feature type="chain" id="PRO_5002526028" evidence="1">
    <location>
        <begin position="22"/>
        <end position="92"/>
    </location>
</feature>
<evidence type="ECO:0000313" key="3">
    <source>
        <dbReference type="Proteomes" id="UP000054481"/>
    </source>
</evidence>
<dbReference type="OrthoDB" id="2943660at2759"/>